<feature type="region of interest" description="Disordered" evidence="2">
    <location>
        <begin position="93"/>
        <end position="117"/>
    </location>
</feature>
<name>A0A4Y9ZMC2_9AGAM</name>
<feature type="coiled-coil region" evidence="1">
    <location>
        <begin position="20"/>
        <end position="54"/>
    </location>
</feature>
<dbReference type="Proteomes" id="UP000298061">
    <property type="component" value="Unassembled WGS sequence"/>
</dbReference>
<dbReference type="EMBL" id="SFCI01001378">
    <property type="protein sequence ID" value="TFY75932.1"/>
    <property type="molecule type" value="Genomic_DNA"/>
</dbReference>
<evidence type="ECO:0000313" key="3">
    <source>
        <dbReference type="EMBL" id="TFY75932.1"/>
    </source>
</evidence>
<evidence type="ECO:0000256" key="1">
    <source>
        <dbReference type="SAM" id="Coils"/>
    </source>
</evidence>
<proteinExistence type="predicted"/>
<dbReference type="OrthoDB" id="5569309at2759"/>
<reference evidence="3 4" key="1">
    <citation type="submission" date="2019-02" db="EMBL/GenBank/DDBJ databases">
        <title>Genome sequencing of the rare red list fungi Hericium alpestre (H. flagellum).</title>
        <authorList>
            <person name="Buettner E."/>
            <person name="Kellner H."/>
        </authorList>
    </citation>
    <scope>NUCLEOTIDE SEQUENCE [LARGE SCALE GENOMIC DNA]</scope>
    <source>
        <strain evidence="3 4">DSM 108284</strain>
    </source>
</reference>
<protein>
    <submittedName>
        <fullName evidence="3">Uncharacterized protein</fullName>
    </submittedName>
</protein>
<sequence>MGCVHPKTVLQELAEERQKNRKLEADNAMMYSRLERAEAHCKLVKREIGSVKKQLNQKKKPKKKNLISDARCLTSGVGAAACNTLEEARRAKEMEKEEVRAQKAQEETTRKENREQRISDSSFAFTGSLTSKSKPLLKDIAADLRLNTTGTKEVICTAIKDHLLAHPELKDNPGYKAIYPGTRARKQTLPLDLHDENQPPAAQQLWTDITHLAHDILPVPDKEAAGPSHSPANATFATSSFPASANMAVARPASFIAPPDSLPHDLEFTFTNTNSNIDPALLSI</sequence>
<accession>A0A4Y9ZMC2</accession>
<comment type="caution">
    <text evidence="3">The sequence shown here is derived from an EMBL/GenBank/DDBJ whole genome shotgun (WGS) entry which is preliminary data.</text>
</comment>
<keyword evidence="1" id="KW-0175">Coiled coil</keyword>
<dbReference type="AlphaFoldDB" id="A0A4Y9ZMC2"/>
<evidence type="ECO:0000313" key="4">
    <source>
        <dbReference type="Proteomes" id="UP000298061"/>
    </source>
</evidence>
<evidence type="ECO:0000256" key="2">
    <source>
        <dbReference type="SAM" id="MobiDB-lite"/>
    </source>
</evidence>
<gene>
    <name evidence="3" type="ORF">EWM64_g8077</name>
</gene>
<keyword evidence="4" id="KW-1185">Reference proteome</keyword>
<organism evidence="3 4">
    <name type="scientific">Hericium alpestre</name>
    <dbReference type="NCBI Taxonomy" id="135208"/>
    <lineage>
        <taxon>Eukaryota</taxon>
        <taxon>Fungi</taxon>
        <taxon>Dikarya</taxon>
        <taxon>Basidiomycota</taxon>
        <taxon>Agaricomycotina</taxon>
        <taxon>Agaricomycetes</taxon>
        <taxon>Russulales</taxon>
        <taxon>Hericiaceae</taxon>
        <taxon>Hericium</taxon>
    </lineage>
</organism>